<name>A0A0D0GZQ0_9BACL</name>
<dbReference type="InterPro" id="IPR019242">
    <property type="entry name" value="DUF2198"/>
</dbReference>
<sequence>MWFVLALIVPALLVILFTRVTYNHYVGTLLTVALLVASYVKGYTDQLYEIVADLASLIVGFLYAKQMVEKQKQS</sequence>
<dbReference type="PATRIC" id="fig|265546.4.peg.1542"/>
<dbReference type="Pfam" id="PF09964">
    <property type="entry name" value="DUF2198"/>
    <property type="match status" value="1"/>
</dbReference>
<evidence type="ECO:0000256" key="1">
    <source>
        <dbReference type="SAM" id="Phobius"/>
    </source>
</evidence>
<accession>A0A0D0GZQ0</accession>
<evidence type="ECO:0008006" key="4">
    <source>
        <dbReference type="Google" id="ProtNLM"/>
    </source>
</evidence>
<dbReference type="RefSeq" id="WP_021093720.1">
    <property type="nucleotide sequence ID" value="NZ_ANOC01000001.1"/>
</dbReference>
<reference evidence="2 3" key="1">
    <citation type="submission" date="2015-01" db="EMBL/GenBank/DDBJ databases">
        <title>Genome sequence of Anoxybacillus ayderensis strain AB04.</title>
        <authorList>
            <person name="Belduz A.O."/>
            <person name="Canakci S."/>
            <person name="Chan K.-G."/>
            <person name="Kahar U.M."/>
            <person name="Yaakob A.S."/>
            <person name="Chan C.S."/>
            <person name="Goh K.M."/>
        </authorList>
    </citation>
    <scope>NUCLEOTIDE SEQUENCE [LARGE SCALE GENOMIC DNA]</scope>
    <source>
        <strain evidence="2 3">AB04</strain>
    </source>
</reference>
<dbReference type="EMBL" id="JXTG01000006">
    <property type="protein sequence ID" value="KIP21306.1"/>
    <property type="molecule type" value="Genomic_DNA"/>
</dbReference>
<proteinExistence type="predicted"/>
<evidence type="ECO:0000313" key="3">
    <source>
        <dbReference type="Proteomes" id="UP000032047"/>
    </source>
</evidence>
<dbReference type="Proteomes" id="UP000032047">
    <property type="component" value="Unassembled WGS sequence"/>
</dbReference>
<protein>
    <recommendedName>
        <fullName evidence="4">Protein CsbA</fullName>
    </recommendedName>
</protein>
<dbReference type="AlphaFoldDB" id="A0A0D0GZQ0"/>
<evidence type="ECO:0000313" key="2">
    <source>
        <dbReference type="EMBL" id="KIP21306.1"/>
    </source>
</evidence>
<organism evidence="2 3">
    <name type="scientific">Anoxybacillus ayderensis</name>
    <dbReference type="NCBI Taxonomy" id="265546"/>
    <lineage>
        <taxon>Bacteria</taxon>
        <taxon>Bacillati</taxon>
        <taxon>Bacillota</taxon>
        <taxon>Bacilli</taxon>
        <taxon>Bacillales</taxon>
        <taxon>Anoxybacillaceae</taxon>
        <taxon>Anoxybacillus</taxon>
    </lineage>
</organism>
<gene>
    <name evidence="2" type="ORF">JV16_01544</name>
</gene>
<keyword evidence="1" id="KW-0812">Transmembrane</keyword>
<keyword evidence="1" id="KW-1133">Transmembrane helix</keyword>
<feature type="transmembrane region" description="Helical" evidence="1">
    <location>
        <begin position="47"/>
        <end position="64"/>
    </location>
</feature>
<comment type="caution">
    <text evidence="2">The sequence shown here is derived from an EMBL/GenBank/DDBJ whole genome shotgun (WGS) entry which is preliminary data.</text>
</comment>
<keyword evidence="3" id="KW-1185">Reference proteome</keyword>
<keyword evidence="1" id="KW-0472">Membrane</keyword>